<feature type="compositionally biased region" description="Polar residues" evidence="6">
    <location>
        <begin position="355"/>
        <end position="365"/>
    </location>
</feature>
<dbReference type="PANTHER" id="PTHR47663:SF1">
    <property type="entry name" value="XYLANOLYTIC TRANSCRIPTIONAL ACTIVATOR XLNR-RELATED"/>
    <property type="match status" value="1"/>
</dbReference>
<dbReference type="Proteomes" id="UP000785200">
    <property type="component" value="Unassembled WGS sequence"/>
</dbReference>
<evidence type="ECO:0000313" key="9">
    <source>
        <dbReference type="EMBL" id="KAG0645048.1"/>
    </source>
</evidence>
<dbReference type="Pfam" id="PF04082">
    <property type="entry name" value="Fungal_trans"/>
    <property type="match status" value="1"/>
</dbReference>
<dbReference type="GO" id="GO:0003677">
    <property type="term" value="F:DNA binding"/>
    <property type="evidence" value="ECO:0007669"/>
    <property type="project" value="UniProtKB-KW"/>
</dbReference>
<feature type="transmembrane region" description="Helical" evidence="7">
    <location>
        <begin position="637"/>
        <end position="655"/>
    </location>
</feature>
<keyword evidence="9" id="KW-0624">Polysaccharide degradation</keyword>
<keyword evidence="9" id="KW-0326">Glycosidase</keyword>
<feature type="compositionally biased region" description="Polar residues" evidence="6">
    <location>
        <begin position="17"/>
        <end position="28"/>
    </location>
</feature>
<protein>
    <submittedName>
        <fullName evidence="9">Xylanase regulator</fullName>
    </submittedName>
</protein>
<keyword evidence="10" id="KW-1185">Reference proteome</keyword>
<evidence type="ECO:0000256" key="2">
    <source>
        <dbReference type="ARBA" id="ARBA00023015"/>
    </source>
</evidence>
<evidence type="ECO:0000256" key="7">
    <source>
        <dbReference type="SAM" id="Phobius"/>
    </source>
</evidence>
<evidence type="ECO:0000259" key="8">
    <source>
        <dbReference type="SMART" id="SM00906"/>
    </source>
</evidence>
<evidence type="ECO:0000256" key="1">
    <source>
        <dbReference type="ARBA" id="ARBA00022833"/>
    </source>
</evidence>
<feature type="compositionally biased region" description="Basic and acidic residues" evidence="6">
    <location>
        <begin position="1"/>
        <end position="11"/>
    </location>
</feature>
<dbReference type="CDD" id="cd12148">
    <property type="entry name" value="fungal_TF_MHR"/>
    <property type="match status" value="1"/>
</dbReference>
<feature type="region of interest" description="Disordered" evidence="6">
    <location>
        <begin position="351"/>
        <end position="372"/>
    </location>
</feature>
<proteinExistence type="predicted"/>
<keyword evidence="5" id="KW-0539">Nucleus</keyword>
<dbReference type="GO" id="GO:0016798">
    <property type="term" value="F:hydrolase activity, acting on glycosyl bonds"/>
    <property type="evidence" value="ECO:0007669"/>
    <property type="project" value="UniProtKB-KW"/>
</dbReference>
<feature type="transmembrane region" description="Helical" evidence="7">
    <location>
        <begin position="701"/>
        <end position="721"/>
    </location>
</feature>
<dbReference type="GO" id="GO:0008270">
    <property type="term" value="F:zinc ion binding"/>
    <property type="evidence" value="ECO:0007669"/>
    <property type="project" value="InterPro"/>
</dbReference>
<evidence type="ECO:0000256" key="5">
    <source>
        <dbReference type="ARBA" id="ARBA00023242"/>
    </source>
</evidence>
<dbReference type="GO" id="GO:0006351">
    <property type="term" value="P:DNA-templated transcription"/>
    <property type="evidence" value="ECO:0007669"/>
    <property type="project" value="InterPro"/>
</dbReference>
<keyword evidence="9" id="KW-0858">Xylan degradation</keyword>
<dbReference type="OrthoDB" id="3837332at2759"/>
<dbReference type="GO" id="GO:0045493">
    <property type="term" value="P:xylan catabolic process"/>
    <property type="evidence" value="ECO:0007669"/>
    <property type="project" value="UniProtKB-KW"/>
</dbReference>
<dbReference type="EMBL" id="VNKQ01000020">
    <property type="protein sequence ID" value="KAG0645048.1"/>
    <property type="molecule type" value="Genomic_DNA"/>
</dbReference>
<organism evidence="9 10">
    <name type="scientific">Hyphodiscus hymeniophilus</name>
    <dbReference type="NCBI Taxonomy" id="353542"/>
    <lineage>
        <taxon>Eukaryota</taxon>
        <taxon>Fungi</taxon>
        <taxon>Dikarya</taxon>
        <taxon>Ascomycota</taxon>
        <taxon>Pezizomycotina</taxon>
        <taxon>Leotiomycetes</taxon>
        <taxon>Helotiales</taxon>
        <taxon>Hyphodiscaceae</taxon>
        <taxon>Hyphodiscus</taxon>
    </lineage>
</organism>
<feature type="domain" description="Xylanolytic transcriptional activator regulatory" evidence="8">
    <location>
        <begin position="406"/>
        <end position="506"/>
    </location>
</feature>
<dbReference type="InterPro" id="IPR051439">
    <property type="entry name" value="XlnR/Xlr1"/>
</dbReference>
<keyword evidence="3" id="KW-0238">DNA-binding</keyword>
<evidence type="ECO:0000256" key="6">
    <source>
        <dbReference type="SAM" id="MobiDB-lite"/>
    </source>
</evidence>
<evidence type="ECO:0000313" key="10">
    <source>
        <dbReference type="Proteomes" id="UP000785200"/>
    </source>
</evidence>
<dbReference type="PANTHER" id="PTHR47663">
    <property type="entry name" value="XYLANOLYTIC TRANSCRIPTIONAL ACTIVATOR XLNR-RELATED"/>
    <property type="match status" value="1"/>
</dbReference>
<evidence type="ECO:0000256" key="3">
    <source>
        <dbReference type="ARBA" id="ARBA00023125"/>
    </source>
</evidence>
<keyword evidence="7" id="KW-0812">Transmembrane</keyword>
<sequence length="802" mass="89452">METDIDMRWSDDGNGSPGLSANNHSSENIHAGTAGTEDQVQGPTDAPATTIDTHEITDAYSSGRHQEPNQESYLTTHNAALDPTNAAGATPSALDIVLDDYQMFNDPSWSLPDFGGDFEQYIGGSLPGTTNALESPRTSGEPGLPGKLRPVVETSEPDTGQQETYGIHSFRSVKENNQLGTTKDIDIRRSSIDAFNIRKSAVLSGFQRDAEITEEQQHEALQAVKLPQEVKIPNIQLPVLRDVIHLLRPFIPDSLSYDLLEAYFKVSTVTNAYLAPCAPPLVYRRCSFLRLEEPRRSSHVLLVSMLWLSAQTADIPLLTASIARRKYVRRKLLELTTKLLKPLNEVSLDNDLPLQHTTSSSNHNPDGSGGHKLIKSHVGLNDSIDEIMAYVHLAMVTSASEFKGASLRWWNIAFSLAREAKLNQEIPSASVGIVSNTDYDDTMVRSSLDEDHHIFASQISEEGREERRRVFWFLYTMDRHLSLSYNKPLALLDSDCQGLYRPSDDGIWQGDQIVEVPQPLEAKAGPYFACQGPTFFGFFTPLAALLGEIVYFVGAQNHPRFGVSQRTLLDWKEWEKGIADRLDEYVLSLERLLHLDTTVCNAQEAHSNLHQNILTESSNYLSEVETRERPIPFQSRVAYAYAKIIIHVLHVLLAGKWDALALLDESNAWHSSPAFITTISHVVEAAKSAEVLLDLDPDAHFMPFFLGIYLFQGSIPLVVAAERLKTDAADIVIRACDTMIRVHEAYVIRMPSEYQILLVSVLRVGLKKMQGRPLYDAGDFAKRQVQVCERYSWAREGRGLAG</sequence>
<feature type="region of interest" description="Disordered" evidence="6">
    <location>
        <begin position="128"/>
        <end position="162"/>
    </location>
</feature>
<keyword evidence="4" id="KW-0804">Transcription</keyword>
<keyword evidence="1" id="KW-0862">Zinc</keyword>
<accession>A0A9P6VDH8</accession>
<keyword evidence="7" id="KW-0472">Membrane</keyword>
<feature type="region of interest" description="Disordered" evidence="6">
    <location>
        <begin position="1"/>
        <end position="49"/>
    </location>
</feature>
<keyword evidence="9" id="KW-0378">Hydrolase</keyword>
<keyword evidence="2" id="KW-0805">Transcription regulation</keyword>
<evidence type="ECO:0000256" key="4">
    <source>
        <dbReference type="ARBA" id="ARBA00023163"/>
    </source>
</evidence>
<gene>
    <name evidence="9" type="ORF">D0Z07_9116</name>
</gene>
<dbReference type="AlphaFoldDB" id="A0A9P6VDH8"/>
<comment type="caution">
    <text evidence="9">The sequence shown here is derived from an EMBL/GenBank/DDBJ whole genome shotgun (WGS) entry which is preliminary data.</text>
</comment>
<dbReference type="InterPro" id="IPR007219">
    <property type="entry name" value="XnlR_reg_dom"/>
</dbReference>
<name>A0A9P6VDH8_9HELO</name>
<keyword evidence="9" id="KW-0119">Carbohydrate metabolism</keyword>
<feature type="compositionally biased region" description="Polar residues" evidence="6">
    <location>
        <begin position="128"/>
        <end position="138"/>
    </location>
</feature>
<dbReference type="SMART" id="SM00906">
    <property type="entry name" value="Fungal_trans"/>
    <property type="match status" value="1"/>
</dbReference>
<reference evidence="9" key="1">
    <citation type="submission" date="2019-07" db="EMBL/GenBank/DDBJ databases">
        <title>Hyphodiscus hymeniophilus genome sequencing and assembly.</title>
        <authorList>
            <person name="Kramer G."/>
            <person name="Nodwell J."/>
        </authorList>
    </citation>
    <scope>NUCLEOTIDE SEQUENCE</scope>
    <source>
        <strain evidence="9">ATCC 34498</strain>
    </source>
</reference>
<keyword evidence="7" id="KW-1133">Transmembrane helix</keyword>